<dbReference type="KEGG" id="zpl:ZBT109_2295"/>
<evidence type="ECO:0000313" key="3">
    <source>
        <dbReference type="Proteomes" id="UP000267342"/>
    </source>
</evidence>
<protein>
    <recommendedName>
        <fullName evidence="4">Transporter</fullName>
    </recommendedName>
</protein>
<dbReference type="AlphaFoldDB" id="A0A348HHC5"/>
<reference evidence="2 3" key="1">
    <citation type="submission" date="2018-09" db="EMBL/GenBank/DDBJ databases">
        <title>Zymobacter palmae IAM14233 (=T109) whole genome analysis.</title>
        <authorList>
            <person name="Yanase H."/>
        </authorList>
    </citation>
    <scope>NUCLEOTIDE SEQUENCE [LARGE SCALE GENOMIC DNA]</scope>
    <source>
        <strain evidence="2 3">IAM14233</strain>
    </source>
</reference>
<accession>A0A348HHC5</accession>
<gene>
    <name evidence="2" type="ORF">ZBT109_2295</name>
</gene>
<feature type="chain" id="PRO_5016633162" description="Transporter" evidence="1">
    <location>
        <begin position="30"/>
        <end position="302"/>
    </location>
</feature>
<dbReference type="EMBL" id="AP018933">
    <property type="protein sequence ID" value="BBG31027.1"/>
    <property type="molecule type" value="Genomic_DNA"/>
</dbReference>
<evidence type="ECO:0000256" key="1">
    <source>
        <dbReference type="SAM" id="SignalP"/>
    </source>
</evidence>
<evidence type="ECO:0000313" key="2">
    <source>
        <dbReference type="EMBL" id="BBG31027.1"/>
    </source>
</evidence>
<evidence type="ECO:0008006" key="4">
    <source>
        <dbReference type="Google" id="ProtNLM"/>
    </source>
</evidence>
<dbReference type="STRING" id="1123510.GCA_000620025_01246"/>
<dbReference type="Proteomes" id="UP000267342">
    <property type="component" value="Chromosome"/>
</dbReference>
<proteinExistence type="predicted"/>
<keyword evidence="3" id="KW-1185">Reference proteome</keyword>
<organism evidence="2 3">
    <name type="scientific">Zymobacter palmae</name>
    <dbReference type="NCBI Taxonomy" id="33074"/>
    <lineage>
        <taxon>Bacteria</taxon>
        <taxon>Pseudomonadati</taxon>
        <taxon>Pseudomonadota</taxon>
        <taxon>Gammaproteobacteria</taxon>
        <taxon>Oceanospirillales</taxon>
        <taxon>Halomonadaceae</taxon>
        <taxon>Zymobacter group</taxon>
        <taxon>Zymobacter</taxon>
    </lineage>
</organism>
<keyword evidence="1" id="KW-0732">Signal</keyword>
<feature type="signal peptide" evidence="1">
    <location>
        <begin position="1"/>
        <end position="29"/>
    </location>
</feature>
<name>A0A348HHC5_9GAMM</name>
<sequence>MRAFMQSTRNRLRKAASAPSALWSMALLAAGLSSSFEAQAAAWVQPQGKGEVIVQYLQWSSHTTYNRHSSREAYGDNGKSSLKQLNPYVEYGLTPDVTLIGNFYLKQASYSNDADYGHRSTTAFGDQEMGIRYNLPPTFAGLDAPWVGAAQWLLVLPFYSRHKDGSQPDVGMGGIGNEFRYSIGRPISLFDRPGYIDLGTALRLRTGGPADEWRVDIASGLYLTPKWLMIGEINQITGLRNGHDNGDNPSLDPYNYNQTKLRLSFVRQISDSTRLQLGYEYYAAGRNTGAGGAPFVGFWWHF</sequence>